<organism evidence="2">
    <name type="scientific">Oecetis caucula</name>
    <dbReference type="NCBI Taxonomy" id="2904905"/>
    <lineage>
        <taxon>Eukaryota</taxon>
        <taxon>Metazoa</taxon>
        <taxon>Ecdysozoa</taxon>
        <taxon>Arthropoda</taxon>
        <taxon>Hexapoda</taxon>
        <taxon>Insecta</taxon>
        <taxon>Pterygota</taxon>
        <taxon>Neoptera</taxon>
        <taxon>Endopterygota</taxon>
        <taxon>Trichoptera</taxon>
        <taxon>Integripalpia</taxon>
        <taxon>Brevitentoria</taxon>
        <taxon>Leptoceroidea</taxon>
        <taxon>Leptoceridae</taxon>
        <taxon>Leptocerinae</taxon>
        <taxon>Oecetini</taxon>
        <taxon>Oecetis</taxon>
    </lineage>
</organism>
<gene>
    <name evidence="2" type="primary">ND4L</name>
</gene>
<dbReference type="AlphaFoldDB" id="A0A9E8LQE5"/>
<dbReference type="EMBL" id="OL678037">
    <property type="protein sequence ID" value="UZZ44217.1"/>
    <property type="molecule type" value="Genomic_DNA"/>
</dbReference>
<feature type="transmembrane region" description="Helical" evidence="1">
    <location>
        <begin position="55"/>
        <end position="77"/>
    </location>
</feature>
<feature type="transmembrane region" description="Helical" evidence="1">
    <location>
        <begin position="27"/>
        <end position="49"/>
    </location>
</feature>
<proteinExistence type="predicted"/>
<evidence type="ECO:0000313" key="2">
    <source>
        <dbReference type="EMBL" id="UZZ44217.1"/>
    </source>
</evidence>
<feature type="transmembrane region" description="Helical" evidence="1">
    <location>
        <begin position="6"/>
        <end position="22"/>
    </location>
</feature>
<reference evidence="2" key="2">
    <citation type="journal article" date="2022" name="Syst. Entomol.">
        <title>Massive gene rearrangements of mitochondrial genomes and implications for the phylogeny of Trichoptera (Insecta).</title>
        <authorList>
            <person name="Ge X."/>
            <person name="Peng L."/>
            <person name="Vogler A.P."/>
            <person name="Morse J.C."/>
            <person name="Yang L."/>
            <person name="Sun C."/>
            <person name="Wang B."/>
        </authorList>
    </citation>
    <scope>NUCLEOTIDE SEQUENCE</scope>
</reference>
<name>A0A9E8LQE5_9NEOP</name>
<reference evidence="2" key="1">
    <citation type="submission" date="2021-11" db="EMBL/GenBank/DDBJ databases">
        <authorList>
            <person name="Ge X.-Y."/>
            <person name="Peng L."/>
            <person name="Sun C.-H."/>
            <person name="Wang B.-X."/>
        </authorList>
    </citation>
    <scope>NUCLEOTIDE SEQUENCE</scope>
</reference>
<dbReference type="GeneID" id="77426202"/>
<sequence length="94" mass="11501">MKFIFFVIYFSFLVMNLIFCLYKKYLLVMLMILEFMMLNIFFFLNLYLNLLSLDFFFIMVFLIVVVCESVLGVSIMINMLRMYGNDYFYIFNMV</sequence>
<dbReference type="CTD" id="4539"/>
<keyword evidence="1" id="KW-0472">Membrane</keyword>
<keyword evidence="2" id="KW-0496">Mitochondrion</keyword>
<dbReference type="RefSeq" id="YP_010586429.1">
    <property type="nucleotide sequence ID" value="NC_069274.1"/>
</dbReference>
<dbReference type="Gene3D" id="1.10.287.3510">
    <property type="match status" value="1"/>
</dbReference>
<keyword evidence="1" id="KW-1133">Transmembrane helix</keyword>
<geneLocation type="mitochondrion" evidence="2"/>
<protein>
    <submittedName>
        <fullName evidence="2">NADH dehydrogenase subunit 4L</fullName>
    </submittedName>
</protein>
<evidence type="ECO:0000256" key="1">
    <source>
        <dbReference type="SAM" id="Phobius"/>
    </source>
</evidence>
<keyword evidence="1" id="KW-0812">Transmembrane</keyword>
<accession>A0A9E8LQE5</accession>